<sequence length="438" mass="48060">MWCVDQLEGPSALYNIPLALRLSGGLDVQALSHALDDVVGRHEPLRTVFVSVDGIPQQVVLPPARADLGWQIVDATQWSTEKLDQALSRHARDPFDLSIQIPLRARLYRVADDEHILAITIHHIAADGWSMATFAADLAVAYRSRCARRAPAWASLPVQYIDYALWQHEYLGDLADPTSIIASQLRYWEETLAGMPERLELPTDRPYPPATVGNGGTVALHWPPSLHQDIARLAHESRATAFMVVHAALVALLSKLSASTDIPVAINVAGRTHPALDDLIGVFVNRLVLRVEVAEDATFTDLLGVVRARSLQAFDHQDIPFRVLTERLNHHGSPSTALGQVMLGWQTNRPAEWMLGDLDVTAVHLQTNVARMDLALFLEENFTASGAPAGISGVVEYRTDVYDAATIEALTARLKNLLSAVVVAPQQRVSSIDLCHES</sequence>
<dbReference type="PANTHER" id="PTHR45398:SF1">
    <property type="entry name" value="ENZYME, PUTATIVE (JCVI)-RELATED"/>
    <property type="match status" value="1"/>
</dbReference>
<dbReference type="CDD" id="cd19540">
    <property type="entry name" value="LCL_NRPS-like"/>
    <property type="match status" value="1"/>
</dbReference>
<dbReference type="STRING" id="1768.B1T50_11150"/>
<dbReference type="Gene3D" id="3.30.559.30">
    <property type="entry name" value="Nonribosomal peptide synthetase, condensation domain"/>
    <property type="match status" value="1"/>
</dbReference>
<accession>A0A1V3X5W9</accession>
<comment type="caution">
    <text evidence="2">The sequence shown here is derived from an EMBL/GenBank/DDBJ whole genome shotgun (WGS) entry which is preliminary data.</text>
</comment>
<evidence type="ECO:0000259" key="1">
    <source>
        <dbReference type="Pfam" id="PF00668"/>
    </source>
</evidence>
<dbReference type="Gene3D" id="3.30.559.10">
    <property type="entry name" value="Chloramphenicol acetyltransferase-like domain"/>
    <property type="match status" value="1"/>
</dbReference>
<feature type="domain" description="Condensation" evidence="1">
    <location>
        <begin position="1"/>
        <end position="436"/>
    </location>
</feature>
<organism evidence="2 3">
    <name type="scientific">Mycobacterium kansasii</name>
    <dbReference type="NCBI Taxonomy" id="1768"/>
    <lineage>
        <taxon>Bacteria</taxon>
        <taxon>Bacillati</taxon>
        <taxon>Actinomycetota</taxon>
        <taxon>Actinomycetes</taxon>
        <taxon>Mycobacteriales</taxon>
        <taxon>Mycobacteriaceae</taxon>
        <taxon>Mycobacterium</taxon>
    </lineage>
</organism>
<proteinExistence type="predicted"/>
<dbReference type="AlphaFoldDB" id="A0A1V3X5W9"/>
<protein>
    <submittedName>
        <fullName evidence="2">Condensation domain protein</fullName>
    </submittedName>
</protein>
<dbReference type="GO" id="GO:0003824">
    <property type="term" value="F:catalytic activity"/>
    <property type="evidence" value="ECO:0007669"/>
    <property type="project" value="InterPro"/>
</dbReference>
<evidence type="ECO:0000313" key="3">
    <source>
        <dbReference type="Proteomes" id="UP000188532"/>
    </source>
</evidence>
<reference evidence="2 3" key="1">
    <citation type="submission" date="2017-02" db="EMBL/GenBank/DDBJ databases">
        <title>Complete genome sequences of Mycobacterium kansasii strains isolated from rhesus macaques.</title>
        <authorList>
            <person name="Panda A."/>
            <person name="Nagaraj S."/>
            <person name="Zhao X."/>
            <person name="Tettelin H."/>
            <person name="Detolla L.J."/>
        </authorList>
    </citation>
    <scope>NUCLEOTIDE SEQUENCE [LARGE SCALE GENOMIC DNA]</scope>
    <source>
        <strain evidence="2 3">11-3469</strain>
    </source>
</reference>
<dbReference type="GO" id="GO:0008610">
    <property type="term" value="P:lipid biosynthetic process"/>
    <property type="evidence" value="ECO:0007669"/>
    <property type="project" value="UniProtKB-ARBA"/>
</dbReference>
<evidence type="ECO:0000313" key="2">
    <source>
        <dbReference type="EMBL" id="OOK74599.1"/>
    </source>
</evidence>
<name>A0A1V3X5W9_MYCKA</name>
<dbReference type="EMBL" id="MVBN01000004">
    <property type="protein sequence ID" value="OOK74599.1"/>
    <property type="molecule type" value="Genomic_DNA"/>
</dbReference>
<dbReference type="SUPFAM" id="SSF52777">
    <property type="entry name" value="CoA-dependent acyltransferases"/>
    <property type="match status" value="2"/>
</dbReference>
<dbReference type="Pfam" id="PF00668">
    <property type="entry name" value="Condensation"/>
    <property type="match status" value="1"/>
</dbReference>
<dbReference type="PANTHER" id="PTHR45398">
    <property type="match status" value="1"/>
</dbReference>
<dbReference type="InterPro" id="IPR023213">
    <property type="entry name" value="CAT-like_dom_sf"/>
</dbReference>
<gene>
    <name evidence="2" type="ORF">BZL29_4572</name>
</gene>
<dbReference type="Proteomes" id="UP000188532">
    <property type="component" value="Unassembled WGS sequence"/>
</dbReference>
<dbReference type="InterPro" id="IPR001242">
    <property type="entry name" value="Condensation_dom"/>
</dbReference>